<keyword evidence="1" id="KW-1133">Transmembrane helix</keyword>
<sequence length="176" mass="20634">MNFGPMSLSYKSLQLGHLLPHLASVISMAPFDLFYINRTGERQVSEQKGVCQKIIFKNYFCNALDHSAIKKKNEVTFMDTNKNKKLGKIEKGKVQNLKINIFCTLIFIAALFMVAMTWKQLKHPTIDDWLKKLWYIYTMKYYSPIRRDEILPFATTWMDLNIIMLSEISQKKLKVI</sequence>
<proteinExistence type="predicted"/>
<name>A0A7J8GAG3_ROUAE</name>
<gene>
    <name evidence="2" type="ORF">HJG63_011478</name>
</gene>
<protein>
    <recommendedName>
        <fullName evidence="4">DUF1725 domain-containing protein</fullName>
    </recommendedName>
</protein>
<feature type="transmembrane region" description="Helical" evidence="1">
    <location>
        <begin position="99"/>
        <end position="118"/>
    </location>
</feature>
<dbReference type="EMBL" id="JACASE010000006">
    <property type="protein sequence ID" value="KAF6456828.1"/>
    <property type="molecule type" value="Genomic_DNA"/>
</dbReference>
<reference evidence="2 3" key="1">
    <citation type="journal article" date="2020" name="Nature">
        <title>Six reference-quality genomes reveal evolution of bat adaptations.</title>
        <authorList>
            <person name="Jebb D."/>
            <person name="Huang Z."/>
            <person name="Pippel M."/>
            <person name="Hughes G.M."/>
            <person name="Lavrichenko K."/>
            <person name="Devanna P."/>
            <person name="Winkler S."/>
            <person name="Jermiin L.S."/>
            <person name="Skirmuntt E.C."/>
            <person name="Katzourakis A."/>
            <person name="Burkitt-Gray L."/>
            <person name="Ray D.A."/>
            <person name="Sullivan K.A.M."/>
            <person name="Roscito J.G."/>
            <person name="Kirilenko B.M."/>
            <person name="Davalos L.M."/>
            <person name="Corthals A.P."/>
            <person name="Power M.L."/>
            <person name="Jones G."/>
            <person name="Ransome R.D."/>
            <person name="Dechmann D.K.N."/>
            <person name="Locatelli A.G."/>
            <person name="Puechmaille S.J."/>
            <person name="Fedrigo O."/>
            <person name="Jarvis E.D."/>
            <person name="Hiller M."/>
            <person name="Vernes S.C."/>
            <person name="Myers E.W."/>
            <person name="Teeling E.C."/>
        </authorList>
    </citation>
    <scope>NUCLEOTIDE SEQUENCE [LARGE SCALE GENOMIC DNA]</scope>
    <source>
        <strain evidence="2">MRouAeg1</strain>
        <tissue evidence="2">Muscle</tissue>
    </source>
</reference>
<dbReference type="Proteomes" id="UP000593571">
    <property type="component" value="Unassembled WGS sequence"/>
</dbReference>
<keyword evidence="3" id="KW-1185">Reference proteome</keyword>
<comment type="caution">
    <text evidence="2">The sequence shown here is derived from an EMBL/GenBank/DDBJ whole genome shotgun (WGS) entry which is preliminary data.</text>
</comment>
<evidence type="ECO:0000256" key="1">
    <source>
        <dbReference type="SAM" id="Phobius"/>
    </source>
</evidence>
<keyword evidence="1" id="KW-0472">Membrane</keyword>
<keyword evidence="1" id="KW-0812">Transmembrane</keyword>
<accession>A0A7J8GAG3</accession>
<evidence type="ECO:0000313" key="2">
    <source>
        <dbReference type="EMBL" id="KAF6456828.1"/>
    </source>
</evidence>
<dbReference type="AlphaFoldDB" id="A0A7J8GAG3"/>
<evidence type="ECO:0008006" key="4">
    <source>
        <dbReference type="Google" id="ProtNLM"/>
    </source>
</evidence>
<organism evidence="2 3">
    <name type="scientific">Rousettus aegyptiacus</name>
    <name type="common">Egyptian fruit bat</name>
    <name type="synonym">Pteropus aegyptiacus</name>
    <dbReference type="NCBI Taxonomy" id="9407"/>
    <lineage>
        <taxon>Eukaryota</taxon>
        <taxon>Metazoa</taxon>
        <taxon>Chordata</taxon>
        <taxon>Craniata</taxon>
        <taxon>Vertebrata</taxon>
        <taxon>Euteleostomi</taxon>
        <taxon>Mammalia</taxon>
        <taxon>Eutheria</taxon>
        <taxon>Laurasiatheria</taxon>
        <taxon>Chiroptera</taxon>
        <taxon>Yinpterochiroptera</taxon>
        <taxon>Pteropodoidea</taxon>
        <taxon>Pteropodidae</taxon>
        <taxon>Rousettinae</taxon>
        <taxon>Rousettus</taxon>
    </lineage>
</organism>
<feature type="transmembrane region" description="Helical" evidence="1">
    <location>
        <begin position="15"/>
        <end position="36"/>
    </location>
</feature>
<evidence type="ECO:0000313" key="3">
    <source>
        <dbReference type="Proteomes" id="UP000593571"/>
    </source>
</evidence>